<gene>
    <name evidence="3" type="ORF">CVIRNUC_007001</name>
</gene>
<reference evidence="3 4" key="1">
    <citation type="submission" date="2023-10" db="EMBL/GenBank/DDBJ databases">
        <authorList>
            <person name="Maclean D."/>
            <person name="Macfadyen A."/>
        </authorList>
    </citation>
    <scope>NUCLEOTIDE SEQUENCE [LARGE SCALE GENOMIC DNA]</scope>
</reference>
<feature type="domain" description="Domain of unknown function at the cortex 1" evidence="2">
    <location>
        <begin position="24"/>
        <end position="253"/>
    </location>
</feature>
<evidence type="ECO:0000259" key="2">
    <source>
        <dbReference type="Pfam" id="PF08588"/>
    </source>
</evidence>
<evidence type="ECO:0000313" key="4">
    <source>
        <dbReference type="Proteomes" id="UP001314263"/>
    </source>
</evidence>
<dbReference type="InterPro" id="IPR013897">
    <property type="entry name" value="Duc1"/>
</dbReference>
<feature type="compositionally biased region" description="Acidic residues" evidence="1">
    <location>
        <begin position="1"/>
        <end position="10"/>
    </location>
</feature>
<dbReference type="PANTHER" id="PTHR34826">
    <property type="entry name" value="UPF0590 PROTEIN C409.17C"/>
    <property type="match status" value="1"/>
</dbReference>
<dbReference type="AlphaFoldDB" id="A0AAV1IAP3"/>
<evidence type="ECO:0000256" key="1">
    <source>
        <dbReference type="SAM" id="MobiDB-lite"/>
    </source>
</evidence>
<dbReference type="Proteomes" id="UP001314263">
    <property type="component" value="Unassembled WGS sequence"/>
</dbReference>
<feature type="region of interest" description="Disordered" evidence="1">
    <location>
        <begin position="1"/>
        <end position="30"/>
    </location>
</feature>
<protein>
    <recommendedName>
        <fullName evidence="2">Domain of unknown function at the cortex 1 domain-containing protein</fullName>
    </recommendedName>
</protein>
<dbReference type="PANTHER" id="PTHR34826:SF2">
    <property type="entry name" value="UPF0590 PROTEIN C409.17C"/>
    <property type="match status" value="1"/>
</dbReference>
<name>A0AAV1IAP3_9CHLO</name>
<dbReference type="Pfam" id="PF08588">
    <property type="entry name" value="Duc1"/>
    <property type="match status" value="1"/>
</dbReference>
<organism evidence="3 4">
    <name type="scientific">Coccomyxa viridis</name>
    <dbReference type="NCBI Taxonomy" id="1274662"/>
    <lineage>
        <taxon>Eukaryota</taxon>
        <taxon>Viridiplantae</taxon>
        <taxon>Chlorophyta</taxon>
        <taxon>core chlorophytes</taxon>
        <taxon>Trebouxiophyceae</taxon>
        <taxon>Trebouxiophyceae incertae sedis</taxon>
        <taxon>Coccomyxaceae</taxon>
        <taxon>Coccomyxa</taxon>
    </lineage>
</organism>
<comment type="caution">
    <text evidence="3">The sequence shown here is derived from an EMBL/GenBank/DDBJ whole genome shotgun (WGS) entry which is preliminary data.</text>
</comment>
<evidence type="ECO:0000313" key="3">
    <source>
        <dbReference type="EMBL" id="CAK0783801.1"/>
    </source>
</evidence>
<dbReference type="EMBL" id="CAUYUE010000009">
    <property type="protein sequence ID" value="CAK0783801.1"/>
    <property type="molecule type" value="Genomic_DNA"/>
</dbReference>
<proteinExistence type="predicted"/>
<keyword evidence="4" id="KW-1185">Reference proteome</keyword>
<accession>A0AAV1IAP3</accession>
<sequence>MPSGLEADEESPLRLWDTSSDADKDDTGSKAGICINSDVPHMVESAYFSGHVLFYVEGLPSSPARLFKGHKRRSHLIVKGRFKRPVSYEDAVTGQRFSRPLKRLPSPWFLEFVLMLARQLSPSMQIGCQEAPYILSPMISTAQAINVEEEGDSSSIDAWPLEDMRAVGITAGSGDSPLPAARRRRLFSDVKSRRGREFSPAHMYTFHFWQHMLDCAKFKLDMGIASFDLARHLDGQPLQLMAQHSSSSGYIWRLLLHHQCQGGSMGSDL</sequence>